<gene>
    <name evidence="1" type="ORF">GUR47_38465</name>
</gene>
<comment type="caution">
    <text evidence="1">The sequence shown here is derived from an EMBL/GenBank/DDBJ whole genome shotgun (WGS) entry which is preliminary data.</text>
</comment>
<organism evidence="1">
    <name type="scientific">Streptomyces tendae</name>
    <dbReference type="NCBI Taxonomy" id="1932"/>
    <lineage>
        <taxon>Bacteria</taxon>
        <taxon>Bacillati</taxon>
        <taxon>Actinomycetota</taxon>
        <taxon>Actinomycetes</taxon>
        <taxon>Kitasatosporales</taxon>
        <taxon>Streptomycetaceae</taxon>
        <taxon>Streptomyces</taxon>
    </lineage>
</organism>
<dbReference type="RefSeq" id="WP_164461261.1">
    <property type="nucleotide sequence ID" value="NZ_JAAIFS010000015.1"/>
</dbReference>
<accession>A0A6B3QXY7</accession>
<proteinExistence type="predicted"/>
<dbReference type="EMBL" id="JAAIFS010000015">
    <property type="protein sequence ID" value="NEV92518.1"/>
    <property type="molecule type" value="Genomic_DNA"/>
</dbReference>
<dbReference type="AlphaFoldDB" id="A0A6B3QXY7"/>
<sequence length="358" mass="39067">MKPGGVDPLGLLRDQREHTFVYPRPNGPITEVEELGCDSKAYRFGTGERALGDAPKLCGLSRLLIFDSLSHFFDGLHTVKERFHLGFLPLKHLRHDYSSFPLLLNNALYSEVTASRRGALLQAAVLPLDGQQGGHEGTNPPTPPQMPAFSDGTLFGYLKTNYLVFWVPRISGGRMSAPLGRPAIGPKVPINFPTGLLEDIDAGASLAGLSRAAWVRRATARALPEIFDDVLTPDDMFRFLDTAEKGVDPAHEVDGTTVRRLLTAADDGTLAIEPFTTETLTTGTARLSFITRTFTADGATVTLYQVALGMTYQQPGEDASGRHGRHILYLDQTAARAAYQEMRAYPSLATRRSEGPRS</sequence>
<name>A0A6B3QXY7_STRTE</name>
<evidence type="ECO:0000313" key="1">
    <source>
        <dbReference type="EMBL" id="NEV92518.1"/>
    </source>
</evidence>
<reference evidence="1" key="1">
    <citation type="journal article" date="2020" name="Microorganisms">
        <title>Isolation, Genomic and Metabolomic Characterization of Streptomyces tendae VITAKN with Quorum Sensing Inhibitory Activity from Southern India.</title>
        <authorList>
            <person name="Ishaque N.M."/>
            <person name="Burgsdorf I."/>
            <person name="Limlingan Malit J.J."/>
            <person name="Saha S."/>
            <person name="Teta R."/>
            <person name="Ewe D."/>
            <person name="Kannabiran K."/>
            <person name="Hrouzek P."/>
            <person name="Steindler L."/>
            <person name="Costantino V."/>
            <person name="Saurav K."/>
        </authorList>
    </citation>
    <scope>NUCLEOTIDE SEQUENCE</scope>
    <source>
        <strain evidence="1">VITAKN</strain>
    </source>
</reference>
<protein>
    <submittedName>
        <fullName evidence="1">Uncharacterized protein</fullName>
    </submittedName>
</protein>